<proteinExistence type="predicted"/>
<dbReference type="PANTHER" id="PTHR48174:SF5">
    <property type="entry name" value="VACUOLAR PROTEIN SORTING-ASSOCIATED PROTEIN 62"/>
    <property type="match status" value="1"/>
</dbReference>
<organism evidence="1 2">
    <name type="scientific">Melanomma pulvis-pyrius CBS 109.77</name>
    <dbReference type="NCBI Taxonomy" id="1314802"/>
    <lineage>
        <taxon>Eukaryota</taxon>
        <taxon>Fungi</taxon>
        <taxon>Dikarya</taxon>
        <taxon>Ascomycota</taxon>
        <taxon>Pezizomycotina</taxon>
        <taxon>Dothideomycetes</taxon>
        <taxon>Pleosporomycetidae</taxon>
        <taxon>Pleosporales</taxon>
        <taxon>Melanommataceae</taxon>
        <taxon>Melanomma</taxon>
    </lineage>
</organism>
<sequence>MADIKGNGVRKTAVPEGVPQYVLDHAPLLHLSTKDPYLPSSLAAHLTHTRPQIAFADTAVPSPPPTLSNLDQLNTVGSNGGTDVYLSSYDDITTNPKWVEGIMPDENGGTGDEKTSAIIVVEKGYLDGKEKGKVVDVFYFYFWSFNWGGVVLGNQLGDHVGDWEHNMIRFVDGAPKYVWYSQHANGEAYTFAALKKDAAGKRPLVYAANGSHALYPTPGTHDHTLPNLNLPFALLLVDDTDPGPLYDPILTSYYYTYTPPPPATPSSTGTPAPALTPFTPFAPNDPISYLTFRGRWGDAEFPAADARQRDLLGNKKFVGGPTGPADKGLERREVWPESQWSGGQRIRGGLGVGGLGARVGAVLGRLSCFGRKGGARRVWVSGEEVG</sequence>
<protein>
    <recommendedName>
        <fullName evidence="3">Vacuolar protein sorting-associated protein 62</fullName>
    </recommendedName>
</protein>
<evidence type="ECO:0008006" key="3">
    <source>
        <dbReference type="Google" id="ProtNLM"/>
    </source>
</evidence>
<gene>
    <name evidence="1" type="ORF">K505DRAFT_308528</name>
</gene>
<dbReference type="Proteomes" id="UP000799757">
    <property type="component" value="Unassembled WGS sequence"/>
</dbReference>
<keyword evidence="2" id="KW-1185">Reference proteome</keyword>
<dbReference type="OrthoDB" id="188042at2759"/>
<dbReference type="PANTHER" id="PTHR48174">
    <property type="entry name" value="DUF946 FAMILY PROTEIN"/>
    <property type="match status" value="1"/>
</dbReference>
<evidence type="ECO:0000313" key="1">
    <source>
        <dbReference type="EMBL" id="KAF2791963.1"/>
    </source>
</evidence>
<name>A0A6A6X776_9PLEO</name>
<dbReference type="AlphaFoldDB" id="A0A6A6X776"/>
<accession>A0A6A6X776</accession>
<dbReference type="Pfam" id="PF06101">
    <property type="entry name" value="Vps62"/>
    <property type="match status" value="1"/>
</dbReference>
<reference evidence="1" key="1">
    <citation type="journal article" date="2020" name="Stud. Mycol.">
        <title>101 Dothideomycetes genomes: a test case for predicting lifestyles and emergence of pathogens.</title>
        <authorList>
            <person name="Haridas S."/>
            <person name="Albert R."/>
            <person name="Binder M."/>
            <person name="Bloem J."/>
            <person name="Labutti K."/>
            <person name="Salamov A."/>
            <person name="Andreopoulos B."/>
            <person name="Baker S."/>
            <person name="Barry K."/>
            <person name="Bills G."/>
            <person name="Bluhm B."/>
            <person name="Cannon C."/>
            <person name="Castanera R."/>
            <person name="Culley D."/>
            <person name="Daum C."/>
            <person name="Ezra D."/>
            <person name="Gonzalez J."/>
            <person name="Henrissat B."/>
            <person name="Kuo A."/>
            <person name="Liang C."/>
            <person name="Lipzen A."/>
            <person name="Lutzoni F."/>
            <person name="Magnuson J."/>
            <person name="Mondo S."/>
            <person name="Nolan M."/>
            <person name="Ohm R."/>
            <person name="Pangilinan J."/>
            <person name="Park H.-J."/>
            <person name="Ramirez L."/>
            <person name="Alfaro M."/>
            <person name="Sun H."/>
            <person name="Tritt A."/>
            <person name="Yoshinaga Y."/>
            <person name="Zwiers L.-H."/>
            <person name="Turgeon B."/>
            <person name="Goodwin S."/>
            <person name="Spatafora J."/>
            <person name="Crous P."/>
            <person name="Grigoriev I."/>
        </authorList>
    </citation>
    <scope>NUCLEOTIDE SEQUENCE</scope>
    <source>
        <strain evidence="1">CBS 109.77</strain>
    </source>
</reference>
<dbReference type="InterPro" id="IPR009291">
    <property type="entry name" value="Vps62"/>
</dbReference>
<dbReference type="EMBL" id="MU001993">
    <property type="protein sequence ID" value="KAF2791963.1"/>
    <property type="molecule type" value="Genomic_DNA"/>
</dbReference>
<evidence type="ECO:0000313" key="2">
    <source>
        <dbReference type="Proteomes" id="UP000799757"/>
    </source>
</evidence>